<keyword evidence="2" id="KW-1185">Reference proteome</keyword>
<dbReference type="Proteomes" id="UP000006882">
    <property type="component" value="Chromosome G3"/>
</dbReference>
<proteinExistence type="predicted"/>
<sequence length="73" mass="8331">MLSYVMALSNAASELMRGAQKLSSLLDESADWDSRMQTRCSNLEPNIFLCGVHMLMFKNKNKNYKITIQLLCL</sequence>
<name>A0A251Q0Q6_PRUPE</name>
<gene>
    <name evidence="1" type="ORF">PRUPE_3G157800</name>
</gene>
<evidence type="ECO:0000313" key="2">
    <source>
        <dbReference type="Proteomes" id="UP000006882"/>
    </source>
</evidence>
<dbReference type="Gramene" id="ONI17416">
    <property type="protein sequence ID" value="ONI17416"/>
    <property type="gene ID" value="PRUPE_3G157800"/>
</dbReference>
<reference evidence="1 2" key="1">
    <citation type="journal article" date="2013" name="Nat. Genet.">
        <title>The high-quality draft genome of peach (Prunus persica) identifies unique patterns of genetic diversity, domestication and genome evolution.</title>
        <authorList>
            <consortium name="International Peach Genome Initiative"/>
            <person name="Verde I."/>
            <person name="Abbott A.G."/>
            <person name="Scalabrin S."/>
            <person name="Jung S."/>
            <person name="Shu S."/>
            <person name="Marroni F."/>
            <person name="Zhebentyayeva T."/>
            <person name="Dettori M.T."/>
            <person name="Grimwood J."/>
            <person name="Cattonaro F."/>
            <person name="Zuccolo A."/>
            <person name="Rossini L."/>
            <person name="Jenkins J."/>
            <person name="Vendramin E."/>
            <person name="Meisel L.A."/>
            <person name="Decroocq V."/>
            <person name="Sosinski B."/>
            <person name="Prochnik S."/>
            <person name="Mitros T."/>
            <person name="Policriti A."/>
            <person name="Cipriani G."/>
            <person name="Dondini L."/>
            <person name="Ficklin S."/>
            <person name="Goodstein D.M."/>
            <person name="Xuan P."/>
            <person name="Del Fabbro C."/>
            <person name="Aramini V."/>
            <person name="Copetti D."/>
            <person name="Gonzalez S."/>
            <person name="Horner D.S."/>
            <person name="Falchi R."/>
            <person name="Lucas S."/>
            <person name="Mica E."/>
            <person name="Maldonado J."/>
            <person name="Lazzari B."/>
            <person name="Bielenberg D."/>
            <person name="Pirona R."/>
            <person name="Miculan M."/>
            <person name="Barakat A."/>
            <person name="Testolin R."/>
            <person name="Stella A."/>
            <person name="Tartarini S."/>
            <person name="Tonutti P."/>
            <person name="Arus P."/>
            <person name="Orellana A."/>
            <person name="Wells C."/>
            <person name="Main D."/>
            <person name="Vizzotto G."/>
            <person name="Silva H."/>
            <person name="Salamini F."/>
            <person name="Schmutz J."/>
            <person name="Morgante M."/>
            <person name="Rokhsar D.S."/>
        </authorList>
    </citation>
    <scope>NUCLEOTIDE SEQUENCE [LARGE SCALE GENOMIC DNA]</scope>
    <source>
        <strain evidence="2">cv. Nemared</strain>
    </source>
</reference>
<dbReference type="AlphaFoldDB" id="A0A251Q0Q6"/>
<evidence type="ECO:0000313" key="1">
    <source>
        <dbReference type="EMBL" id="ONI17416.1"/>
    </source>
</evidence>
<dbReference type="EMBL" id="CM007653">
    <property type="protein sequence ID" value="ONI17416.1"/>
    <property type="molecule type" value="Genomic_DNA"/>
</dbReference>
<accession>A0A251Q0Q6</accession>
<organism evidence="1 2">
    <name type="scientific">Prunus persica</name>
    <name type="common">Peach</name>
    <name type="synonym">Amygdalus persica</name>
    <dbReference type="NCBI Taxonomy" id="3760"/>
    <lineage>
        <taxon>Eukaryota</taxon>
        <taxon>Viridiplantae</taxon>
        <taxon>Streptophyta</taxon>
        <taxon>Embryophyta</taxon>
        <taxon>Tracheophyta</taxon>
        <taxon>Spermatophyta</taxon>
        <taxon>Magnoliopsida</taxon>
        <taxon>eudicotyledons</taxon>
        <taxon>Gunneridae</taxon>
        <taxon>Pentapetalae</taxon>
        <taxon>rosids</taxon>
        <taxon>fabids</taxon>
        <taxon>Rosales</taxon>
        <taxon>Rosaceae</taxon>
        <taxon>Amygdaloideae</taxon>
        <taxon>Amygdaleae</taxon>
        <taxon>Prunus</taxon>
    </lineage>
</organism>
<protein>
    <submittedName>
        <fullName evidence="1">Uncharacterized protein</fullName>
    </submittedName>
</protein>